<evidence type="ECO:0000313" key="2">
    <source>
        <dbReference type="Proteomes" id="UP000654075"/>
    </source>
</evidence>
<gene>
    <name evidence="1" type="ORF">PGLA1383_LOCUS32179</name>
</gene>
<keyword evidence="2" id="KW-1185">Reference proteome</keyword>
<sequence>MTKSDEVVSEDSFVSASGEFDELQLIRLDFANRNHIQGGKGGSTSGSPELCQNIMMGAALAQAMWLLPSESPDYLACAQPRACSTRTHCLDSAAFEKAISEMNAMDSLCCDTATCESETHEEVDHDEFDEGPERRANIMDILYVK</sequence>
<evidence type="ECO:0000313" key="1">
    <source>
        <dbReference type="EMBL" id="CAE8614459.1"/>
    </source>
</evidence>
<reference evidence="1" key="1">
    <citation type="submission" date="2021-02" db="EMBL/GenBank/DDBJ databases">
        <authorList>
            <person name="Dougan E. K."/>
            <person name="Rhodes N."/>
            <person name="Thang M."/>
            <person name="Chan C."/>
        </authorList>
    </citation>
    <scope>NUCLEOTIDE SEQUENCE</scope>
</reference>
<dbReference type="AlphaFoldDB" id="A0A813FQG0"/>
<organism evidence="1 2">
    <name type="scientific">Polarella glacialis</name>
    <name type="common">Dinoflagellate</name>
    <dbReference type="NCBI Taxonomy" id="89957"/>
    <lineage>
        <taxon>Eukaryota</taxon>
        <taxon>Sar</taxon>
        <taxon>Alveolata</taxon>
        <taxon>Dinophyceae</taxon>
        <taxon>Suessiales</taxon>
        <taxon>Suessiaceae</taxon>
        <taxon>Polarella</taxon>
    </lineage>
</organism>
<dbReference type="EMBL" id="CAJNNV010025430">
    <property type="protein sequence ID" value="CAE8614459.1"/>
    <property type="molecule type" value="Genomic_DNA"/>
</dbReference>
<accession>A0A813FQG0</accession>
<comment type="caution">
    <text evidence="1">The sequence shown here is derived from an EMBL/GenBank/DDBJ whole genome shotgun (WGS) entry which is preliminary data.</text>
</comment>
<name>A0A813FQG0_POLGL</name>
<dbReference type="Proteomes" id="UP000654075">
    <property type="component" value="Unassembled WGS sequence"/>
</dbReference>
<proteinExistence type="predicted"/>
<protein>
    <submittedName>
        <fullName evidence="1">Uncharacterized protein</fullName>
    </submittedName>
</protein>